<evidence type="ECO:0000313" key="1">
    <source>
        <dbReference type="EMBL" id="MBB4025093.1"/>
    </source>
</evidence>
<dbReference type="OrthoDB" id="10003963at2"/>
<dbReference type="EMBL" id="JACIES010000002">
    <property type="protein sequence ID" value="MBB4025093.1"/>
    <property type="molecule type" value="Genomic_DNA"/>
</dbReference>
<dbReference type="InterPro" id="IPR036179">
    <property type="entry name" value="Ig-like_dom_sf"/>
</dbReference>
<dbReference type="InterPro" id="IPR013783">
    <property type="entry name" value="Ig-like_fold"/>
</dbReference>
<sequence length="141" mass="15907">MKKHLLLIFALISLISLMSFTVDYGQKPKEQTQKVGMLSDIVGAPIIIAPPPSTITVFRGSNVSFKVTFISDLQVDGVLTKINKYGAKERLQRDYTLHIIGNDMIITLDEVREADEGEYDLEIFNRKGSVSVRFKLNIILY</sequence>
<dbReference type="AlphaFoldDB" id="A0A7W6HUA9"/>
<accession>A0A7W6HUA9</accession>
<dbReference type="GeneID" id="93099683"/>
<dbReference type="RefSeq" id="WP_124318486.1">
    <property type="nucleotide sequence ID" value="NZ_AP028155.1"/>
</dbReference>
<evidence type="ECO:0000313" key="2">
    <source>
        <dbReference type="Proteomes" id="UP000546007"/>
    </source>
</evidence>
<gene>
    <name evidence="1" type="ORF">GGR14_000865</name>
</gene>
<dbReference type="Proteomes" id="UP000546007">
    <property type="component" value="Unassembled WGS sequence"/>
</dbReference>
<keyword evidence="2" id="KW-1185">Reference proteome</keyword>
<dbReference type="Gene3D" id="2.60.40.10">
    <property type="entry name" value="Immunoglobulins"/>
    <property type="match status" value="1"/>
</dbReference>
<protein>
    <recommendedName>
        <fullName evidence="3">Immunoglobulin I-set domain-containing protein</fullName>
    </recommendedName>
</protein>
<proteinExistence type="predicted"/>
<name>A0A7W6HUA9_9BACT</name>
<reference evidence="1 2" key="1">
    <citation type="submission" date="2020-08" db="EMBL/GenBank/DDBJ databases">
        <title>Genomic Encyclopedia of Type Strains, Phase IV (KMG-IV): sequencing the most valuable type-strain genomes for metagenomic binning, comparative biology and taxonomic classification.</title>
        <authorList>
            <person name="Goeker M."/>
        </authorList>
    </citation>
    <scope>NUCLEOTIDE SEQUENCE [LARGE SCALE GENOMIC DNA]</scope>
    <source>
        <strain evidence="1 2">DSM 105721</strain>
    </source>
</reference>
<dbReference type="SUPFAM" id="SSF48726">
    <property type="entry name" value="Immunoglobulin"/>
    <property type="match status" value="1"/>
</dbReference>
<evidence type="ECO:0008006" key="3">
    <source>
        <dbReference type="Google" id="ProtNLM"/>
    </source>
</evidence>
<organism evidence="1 2">
    <name type="scientific">Butyricimonas faecihominis</name>
    <dbReference type="NCBI Taxonomy" id="1472416"/>
    <lineage>
        <taxon>Bacteria</taxon>
        <taxon>Pseudomonadati</taxon>
        <taxon>Bacteroidota</taxon>
        <taxon>Bacteroidia</taxon>
        <taxon>Bacteroidales</taxon>
        <taxon>Odoribacteraceae</taxon>
        <taxon>Butyricimonas</taxon>
    </lineage>
</organism>
<comment type="caution">
    <text evidence="1">The sequence shown here is derived from an EMBL/GenBank/DDBJ whole genome shotgun (WGS) entry which is preliminary data.</text>
</comment>